<gene>
    <name evidence="1" type="ORF">NCS_10228</name>
</gene>
<dbReference type="Proteomes" id="UP000230607">
    <property type="component" value="Chromosome 1"/>
</dbReference>
<evidence type="ECO:0000313" key="2">
    <source>
        <dbReference type="Proteomes" id="UP000230607"/>
    </source>
</evidence>
<dbReference type="AlphaFoldDB" id="A0A2H1FCD8"/>
<keyword evidence="2" id="KW-1185">Reference proteome</keyword>
<dbReference type="EMBL" id="LT841358">
    <property type="protein sequence ID" value="SMH70421.1"/>
    <property type="molecule type" value="Genomic_DNA"/>
</dbReference>
<evidence type="ECO:0000313" key="1">
    <source>
        <dbReference type="EMBL" id="SMH70421.1"/>
    </source>
</evidence>
<sequence length="129" mass="14753">MTRETFSREKNMNLEKICNEIIQSDEDITLVAASYRAESYFKERPGVKSLQTKEDIEKSLADASLRWVTRRSQRTLGEPLYAMAKYEKAKRITVPLGMYGIILCVLLPNSDAEKIATKLIKLAKKYSDS</sequence>
<accession>A0A2H1FCD8</accession>
<reference evidence="2" key="1">
    <citation type="submission" date="2017-03" db="EMBL/GenBank/DDBJ databases">
        <authorList>
            <person name="Herbold C."/>
        </authorList>
    </citation>
    <scope>NUCLEOTIDE SEQUENCE [LARGE SCALE GENOMIC DNA]</scope>
</reference>
<protein>
    <submittedName>
        <fullName evidence="1">Uncharacterized protein</fullName>
    </submittedName>
</protein>
<proteinExistence type="predicted"/>
<name>A0A2H1FCD8_9ARCH</name>
<organism evidence="1 2">
    <name type="scientific">Candidatus Nitrosotalea okcheonensis</name>
    <dbReference type="NCBI Taxonomy" id="1903276"/>
    <lineage>
        <taxon>Archaea</taxon>
        <taxon>Nitrososphaerota</taxon>
        <taxon>Nitrososphaeria</taxon>
        <taxon>Nitrosotaleales</taxon>
        <taxon>Nitrosotaleaceae</taxon>
        <taxon>Nitrosotalea</taxon>
    </lineage>
</organism>